<dbReference type="Pfam" id="PF03478">
    <property type="entry name" value="Beta-prop_KIB1-4"/>
    <property type="match status" value="1"/>
</dbReference>
<dbReference type="Proteomes" id="UP000030748">
    <property type="component" value="Unassembled WGS sequence"/>
</dbReference>
<keyword evidence="3" id="KW-1185">Reference proteome</keyword>
<protein>
    <recommendedName>
        <fullName evidence="1">KIB1-4 beta-propeller domain-containing protein</fullName>
    </recommendedName>
</protein>
<gene>
    <name evidence="2" type="ORF">MIMGU_mgv1a017828mg</name>
</gene>
<feature type="domain" description="KIB1-4 beta-propeller" evidence="1">
    <location>
        <begin position="88"/>
        <end position="221"/>
    </location>
</feature>
<organism evidence="2 3">
    <name type="scientific">Erythranthe guttata</name>
    <name type="common">Yellow monkey flower</name>
    <name type="synonym">Mimulus guttatus</name>
    <dbReference type="NCBI Taxonomy" id="4155"/>
    <lineage>
        <taxon>Eukaryota</taxon>
        <taxon>Viridiplantae</taxon>
        <taxon>Streptophyta</taxon>
        <taxon>Embryophyta</taxon>
        <taxon>Tracheophyta</taxon>
        <taxon>Spermatophyta</taxon>
        <taxon>Magnoliopsida</taxon>
        <taxon>eudicotyledons</taxon>
        <taxon>Gunneridae</taxon>
        <taxon>Pentapetalae</taxon>
        <taxon>asterids</taxon>
        <taxon>lamiids</taxon>
        <taxon>Lamiales</taxon>
        <taxon>Phrymaceae</taxon>
        <taxon>Erythranthe</taxon>
    </lineage>
</organism>
<dbReference type="AlphaFoldDB" id="A0A022RUA6"/>
<reference evidence="2 3" key="1">
    <citation type="journal article" date="2013" name="Proc. Natl. Acad. Sci. U.S.A.">
        <title>Fine-scale variation in meiotic recombination in Mimulus inferred from population shotgun sequencing.</title>
        <authorList>
            <person name="Hellsten U."/>
            <person name="Wright K.M."/>
            <person name="Jenkins J."/>
            <person name="Shu S."/>
            <person name="Yuan Y."/>
            <person name="Wessler S.R."/>
            <person name="Schmutz J."/>
            <person name="Willis J.H."/>
            <person name="Rokhsar D.S."/>
        </authorList>
    </citation>
    <scope>NUCLEOTIDE SEQUENCE [LARGE SCALE GENOMIC DNA]</scope>
    <source>
        <strain evidence="3">cv. DUN x IM62</strain>
    </source>
</reference>
<dbReference type="PANTHER" id="PTHR33127:SF69">
    <property type="entry name" value="OS09G0340800 PROTEIN"/>
    <property type="match status" value="1"/>
</dbReference>
<dbReference type="InterPro" id="IPR005174">
    <property type="entry name" value="KIB1-4_b-propeller"/>
</dbReference>
<accession>A0A022RUA6</accession>
<name>A0A022RUA6_ERYGU</name>
<evidence type="ECO:0000313" key="3">
    <source>
        <dbReference type="Proteomes" id="UP000030748"/>
    </source>
</evidence>
<proteinExistence type="predicted"/>
<dbReference type="PANTHER" id="PTHR33127">
    <property type="entry name" value="TRANSMEMBRANE PROTEIN"/>
    <property type="match status" value="1"/>
</dbReference>
<evidence type="ECO:0000259" key="1">
    <source>
        <dbReference type="Pfam" id="PF03478"/>
    </source>
</evidence>
<evidence type="ECO:0000313" key="2">
    <source>
        <dbReference type="EMBL" id="EYU43571.1"/>
    </source>
</evidence>
<sequence>MTSKKKKAAKRSINDDRRPSPECLRQLIEFIPRNAKLIDQGSNNLGLTNGDTSPSLVGYTFIPGKSECNSVNYECNIIDPFDAKRKPLYFTSIVQFEGIVFALSMQGALAIMQEIDSRLTITAISPARAVPSVSWRFYKEYLVELNGELLLVFLINQKTISVVDRVEVFRLGFPGLKWIKVERIRGMTLFFDQYNLQVHSGETSSRINCIYFTNDSDKKWWMYEMETGFISAASEDKTQFGVIHK</sequence>
<dbReference type="EMBL" id="KI630241">
    <property type="protein sequence ID" value="EYU43571.1"/>
    <property type="molecule type" value="Genomic_DNA"/>
</dbReference>